<dbReference type="RefSeq" id="WP_203746957.1">
    <property type="nucleotide sequence ID" value="NZ_BONF01000018.1"/>
</dbReference>
<feature type="transmembrane region" description="Helical" evidence="1">
    <location>
        <begin position="15"/>
        <end position="35"/>
    </location>
</feature>
<feature type="transmembrane region" description="Helical" evidence="1">
    <location>
        <begin position="127"/>
        <end position="149"/>
    </location>
</feature>
<name>A0A8J3JK27_9ACTN</name>
<evidence type="ECO:0000256" key="1">
    <source>
        <dbReference type="SAM" id="Phobius"/>
    </source>
</evidence>
<evidence type="ECO:0000313" key="3">
    <source>
        <dbReference type="Proteomes" id="UP000601223"/>
    </source>
</evidence>
<keyword evidence="3" id="KW-1185">Reference proteome</keyword>
<dbReference type="EMBL" id="BONF01000018">
    <property type="protein sequence ID" value="GIF82148.1"/>
    <property type="molecule type" value="Genomic_DNA"/>
</dbReference>
<organism evidence="2 3">
    <name type="scientific">Catellatospora bangladeshensis</name>
    <dbReference type="NCBI Taxonomy" id="310355"/>
    <lineage>
        <taxon>Bacteria</taxon>
        <taxon>Bacillati</taxon>
        <taxon>Actinomycetota</taxon>
        <taxon>Actinomycetes</taxon>
        <taxon>Micromonosporales</taxon>
        <taxon>Micromonosporaceae</taxon>
        <taxon>Catellatospora</taxon>
    </lineage>
</organism>
<keyword evidence="1" id="KW-1133">Transmembrane helix</keyword>
<evidence type="ECO:0000313" key="2">
    <source>
        <dbReference type="EMBL" id="GIF82148.1"/>
    </source>
</evidence>
<dbReference type="Proteomes" id="UP000601223">
    <property type="component" value="Unassembled WGS sequence"/>
</dbReference>
<dbReference type="AlphaFoldDB" id="A0A8J3JK27"/>
<keyword evidence="1" id="KW-0812">Transmembrane</keyword>
<sequence>MGEAMALSSGTARSLRLVIIGSLFLAFAVGLYFYLDDVIEDRRDGGIQTVGTVVDRDDLRMSRAAKELRLTIRYLADVRTVEVKAMALNFGAPEIAVGEAIPLSYDRDAPERMATESGYASEDVVLILPRLMGVIGLCLLMVAMVNYLVSTR</sequence>
<evidence type="ECO:0008006" key="4">
    <source>
        <dbReference type="Google" id="ProtNLM"/>
    </source>
</evidence>
<proteinExistence type="predicted"/>
<protein>
    <recommendedName>
        <fullName evidence="4">DUF3592 domain-containing protein</fullName>
    </recommendedName>
</protein>
<comment type="caution">
    <text evidence="2">The sequence shown here is derived from an EMBL/GenBank/DDBJ whole genome shotgun (WGS) entry which is preliminary data.</text>
</comment>
<accession>A0A8J3JK27</accession>
<reference evidence="2 3" key="1">
    <citation type="submission" date="2021-01" db="EMBL/GenBank/DDBJ databases">
        <title>Whole genome shotgun sequence of Catellatospora bangladeshensis NBRC 107357.</title>
        <authorList>
            <person name="Komaki H."/>
            <person name="Tamura T."/>
        </authorList>
    </citation>
    <scope>NUCLEOTIDE SEQUENCE [LARGE SCALE GENOMIC DNA]</scope>
    <source>
        <strain evidence="2 3">NBRC 107357</strain>
    </source>
</reference>
<keyword evidence="1" id="KW-0472">Membrane</keyword>
<gene>
    <name evidence="2" type="ORF">Cba03nite_34970</name>
</gene>